<feature type="compositionally biased region" description="Gly residues" evidence="1">
    <location>
        <begin position="195"/>
        <end position="204"/>
    </location>
</feature>
<dbReference type="Proteomes" id="UP001595833">
    <property type="component" value="Unassembled WGS sequence"/>
</dbReference>
<dbReference type="Gene3D" id="3.90.1720.10">
    <property type="entry name" value="endopeptidase domain like (from Nostoc punctiforme)"/>
    <property type="match status" value="1"/>
</dbReference>
<dbReference type="RefSeq" id="WP_344039231.1">
    <property type="nucleotide sequence ID" value="NZ_BAAAKE010000015.1"/>
</dbReference>
<sequence length="350" mass="37217">MDTRAIARHIAESMIGHRNALAGKAEDAVKAQYALHRTATGLTDRQEEQDKAAKTVLEHWRGNNSEGFEKRANRLNGQLRATADAARDAERVVAGVSAALTTGHARARRAVEEYLGEATRLLDAGKAVGTRAAMLQAVARAADLEPRYTKETAAALRDVRGEMEDAARRLRALEKEVKHDGVADARPERSRGEVRGGGGGGGGRTSPSDARARGRARTIISAARGQLGVRENPPGSNRNPYGPTAAWCSSFATAMWRKAGVDIPVLPFTGDVFRWGQRNGKAYTSLSAVRPGDVLLFGTGPGSPATSKHIGIVEKVSGGTVTLIEGNSGDSVRRNTHRLSSGTFYGGVHP</sequence>
<evidence type="ECO:0000313" key="3">
    <source>
        <dbReference type="EMBL" id="MFC5059143.1"/>
    </source>
</evidence>
<proteinExistence type="predicted"/>
<dbReference type="Pfam" id="PF05257">
    <property type="entry name" value="CHAP"/>
    <property type="match status" value="1"/>
</dbReference>
<protein>
    <submittedName>
        <fullName evidence="3">CHAP domain-containing protein</fullName>
    </submittedName>
</protein>
<dbReference type="PROSITE" id="PS50911">
    <property type="entry name" value="CHAP"/>
    <property type="match status" value="1"/>
</dbReference>
<feature type="region of interest" description="Disordered" evidence="1">
    <location>
        <begin position="178"/>
        <end position="214"/>
    </location>
</feature>
<dbReference type="InterPro" id="IPR007921">
    <property type="entry name" value="CHAP_dom"/>
</dbReference>
<feature type="compositionally biased region" description="Basic and acidic residues" evidence="1">
    <location>
        <begin position="178"/>
        <end position="194"/>
    </location>
</feature>
<dbReference type="InterPro" id="IPR038765">
    <property type="entry name" value="Papain-like_cys_pep_sf"/>
</dbReference>
<comment type="caution">
    <text evidence="3">The sequence shown here is derived from an EMBL/GenBank/DDBJ whole genome shotgun (WGS) entry which is preliminary data.</text>
</comment>
<name>A0ABV9YAA4_9PSEU</name>
<dbReference type="SUPFAM" id="SSF54001">
    <property type="entry name" value="Cysteine proteinases"/>
    <property type="match status" value="1"/>
</dbReference>
<feature type="domain" description="Peptidase C51" evidence="2">
    <location>
        <begin position="223"/>
        <end position="350"/>
    </location>
</feature>
<evidence type="ECO:0000313" key="4">
    <source>
        <dbReference type="Proteomes" id="UP001595833"/>
    </source>
</evidence>
<gene>
    <name evidence="3" type="ORF">ACFPFM_35970</name>
</gene>
<evidence type="ECO:0000259" key="2">
    <source>
        <dbReference type="PROSITE" id="PS50911"/>
    </source>
</evidence>
<reference evidence="4" key="1">
    <citation type="journal article" date="2019" name="Int. J. Syst. Evol. Microbiol.">
        <title>The Global Catalogue of Microorganisms (GCM) 10K type strain sequencing project: providing services to taxonomists for standard genome sequencing and annotation.</title>
        <authorList>
            <consortium name="The Broad Institute Genomics Platform"/>
            <consortium name="The Broad Institute Genome Sequencing Center for Infectious Disease"/>
            <person name="Wu L."/>
            <person name="Ma J."/>
        </authorList>
    </citation>
    <scope>NUCLEOTIDE SEQUENCE [LARGE SCALE GENOMIC DNA]</scope>
    <source>
        <strain evidence="4">KCTC 12848</strain>
    </source>
</reference>
<evidence type="ECO:0000256" key="1">
    <source>
        <dbReference type="SAM" id="MobiDB-lite"/>
    </source>
</evidence>
<accession>A0ABV9YAA4</accession>
<keyword evidence="4" id="KW-1185">Reference proteome</keyword>
<dbReference type="EMBL" id="JBHSJB010000037">
    <property type="protein sequence ID" value="MFC5059143.1"/>
    <property type="molecule type" value="Genomic_DNA"/>
</dbReference>
<organism evidence="3 4">
    <name type="scientific">Saccharothrix xinjiangensis</name>
    <dbReference type="NCBI Taxonomy" id="204798"/>
    <lineage>
        <taxon>Bacteria</taxon>
        <taxon>Bacillati</taxon>
        <taxon>Actinomycetota</taxon>
        <taxon>Actinomycetes</taxon>
        <taxon>Pseudonocardiales</taxon>
        <taxon>Pseudonocardiaceae</taxon>
        <taxon>Saccharothrix</taxon>
    </lineage>
</organism>